<dbReference type="RefSeq" id="WP_053939348.1">
    <property type="nucleotide sequence ID" value="NZ_LAQT01000033.1"/>
</dbReference>
<dbReference type="OrthoDB" id="165447at2"/>
<dbReference type="EMBL" id="LAQT01000033">
    <property type="protein sequence ID" value="KPC49931.1"/>
    <property type="molecule type" value="Genomic_DNA"/>
</dbReference>
<evidence type="ECO:0008006" key="3">
    <source>
        <dbReference type="Google" id="ProtNLM"/>
    </source>
</evidence>
<dbReference type="Pfam" id="PF14119">
    <property type="entry name" value="DUF4288"/>
    <property type="match status" value="1"/>
</dbReference>
<organism evidence="1 2">
    <name type="scientific">Amantichitinum ursilacus</name>
    <dbReference type="NCBI Taxonomy" id="857265"/>
    <lineage>
        <taxon>Bacteria</taxon>
        <taxon>Pseudomonadati</taxon>
        <taxon>Pseudomonadota</taxon>
        <taxon>Betaproteobacteria</taxon>
        <taxon>Neisseriales</taxon>
        <taxon>Chitinibacteraceae</taxon>
        <taxon>Amantichitinum</taxon>
    </lineage>
</organism>
<proteinExistence type="predicted"/>
<sequence length="104" mass="11891">MIYMASLFFRSEVQSSLGELLESFWEESFVLVTADSEESAALKADIVGHGRSGIVYPTERGELTWVYVRAERIVQVDEPFFDGQEIFSRYLRAAEARSILMPFD</sequence>
<protein>
    <recommendedName>
        <fullName evidence="3">DUF4288 domain-containing protein</fullName>
    </recommendedName>
</protein>
<evidence type="ECO:0000313" key="1">
    <source>
        <dbReference type="EMBL" id="KPC49931.1"/>
    </source>
</evidence>
<gene>
    <name evidence="1" type="ORF">WG78_18785</name>
</gene>
<name>A0A0N0XIP1_9NEIS</name>
<dbReference type="Proteomes" id="UP000037939">
    <property type="component" value="Unassembled WGS sequence"/>
</dbReference>
<reference evidence="1 2" key="1">
    <citation type="submission" date="2015-07" db="EMBL/GenBank/DDBJ databases">
        <title>Draft genome sequence of the Amantichitinum ursilacus IGB-41, a new chitin-degrading bacterium.</title>
        <authorList>
            <person name="Kirstahler P."/>
            <person name="Guenther M."/>
            <person name="Grumaz C."/>
            <person name="Rupp S."/>
            <person name="Zibek S."/>
            <person name="Sohn K."/>
        </authorList>
    </citation>
    <scope>NUCLEOTIDE SEQUENCE [LARGE SCALE GENOMIC DNA]</scope>
    <source>
        <strain evidence="1 2">IGB-41</strain>
    </source>
</reference>
<comment type="caution">
    <text evidence="1">The sequence shown here is derived from an EMBL/GenBank/DDBJ whole genome shotgun (WGS) entry which is preliminary data.</text>
</comment>
<accession>A0A0N0XIP1</accession>
<dbReference type="AlphaFoldDB" id="A0A0N0XIP1"/>
<evidence type="ECO:0000313" key="2">
    <source>
        <dbReference type="Proteomes" id="UP000037939"/>
    </source>
</evidence>
<keyword evidence="2" id="KW-1185">Reference proteome</keyword>
<dbReference type="InterPro" id="IPR025630">
    <property type="entry name" value="DUF4288"/>
</dbReference>